<dbReference type="PIRSF" id="PIRSF015875">
    <property type="entry name" value="UCP015875"/>
    <property type="match status" value="1"/>
</dbReference>
<reference evidence="3 4" key="1">
    <citation type="journal article" date="2014" name="Genome Announc.">
        <title>Draft genome sequences of eight enterohepatic helicobacter species isolated from both laboratory and wild rodents.</title>
        <authorList>
            <person name="Sheh A."/>
            <person name="Shen Z."/>
            <person name="Fox J.G."/>
        </authorList>
    </citation>
    <scope>NUCLEOTIDE SEQUENCE [LARGE SCALE GENOMIC DNA]</scope>
    <source>
        <strain evidence="3 4">MIT 97-6194</strain>
    </source>
</reference>
<dbReference type="RefSeq" id="WP_034573137.1">
    <property type="nucleotide sequence ID" value="NZ_JRMP02000005.1"/>
</dbReference>
<keyword evidence="1" id="KW-1133">Transmembrane helix</keyword>
<feature type="transmembrane region" description="Helical" evidence="1">
    <location>
        <begin position="54"/>
        <end position="76"/>
    </location>
</feature>
<evidence type="ECO:0000313" key="5">
    <source>
        <dbReference type="Proteomes" id="UP000477070"/>
    </source>
</evidence>
<keyword evidence="4" id="KW-1185">Reference proteome</keyword>
<dbReference type="EMBL" id="QBIU01000002">
    <property type="protein sequence ID" value="MWV70649.1"/>
    <property type="molecule type" value="Genomic_DNA"/>
</dbReference>
<evidence type="ECO:0000313" key="3">
    <source>
        <dbReference type="EMBL" id="TLD94709.1"/>
    </source>
</evidence>
<evidence type="ECO:0000313" key="4">
    <source>
        <dbReference type="Proteomes" id="UP000029714"/>
    </source>
</evidence>
<feature type="transmembrane region" description="Helical" evidence="1">
    <location>
        <begin position="127"/>
        <end position="145"/>
    </location>
</feature>
<evidence type="ECO:0000313" key="2">
    <source>
        <dbReference type="EMBL" id="MWV70649.1"/>
    </source>
</evidence>
<dbReference type="Proteomes" id="UP000477070">
    <property type="component" value="Unassembled WGS sequence"/>
</dbReference>
<feature type="transmembrane region" description="Helical" evidence="1">
    <location>
        <begin position="96"/>
        <end position="115"/>
    </location>
</feature>
<dbReference type="Proteomes" id="UP000029714">
    <property type="component" value="Unassembled WGS sequence"/>
</dbReference>
<name>A0A347VPA2_9HELI</name>
<feature type="transmembrane region" description="Helical" evidence="1">
    <location>
        <begin position="6"/>
        <end position="33"/>
    </location>
</feature>
<evidence type="ECO:0000256" key="1">
    <source>
        <dbReference type="SAM" id="Phobius"/>
    </source>
</evidence>
<reference evidence="3" key="3">
    <citation type="submission" date="2018-04" db="EMBL/GenBank/DDBJ databases">
        <authorList>
            <person name="Sheh A."/>
            <person name="Shen Z."/>
            <person name="Mannion A.J."/>
            <person name="Fox J.G."/>
        </authorList>
    </citation>
    <scope>NUCLEOTIDE SEQUENCE</scope>
    <source>
        <strain evidence="3">MIT 97-6194</strain>
    </source>
</reference>
<reference evidence="2 5" key="4">
    <citation type="submission" date="2019-12" db="EMBL/GenBank/DDBJ databases">
        <title>Multi-Generational Helicobacter saguini Isolates.</title>
        <authorList>
            <person name="Mannion A."/>
            <person name="Shen Z."/>
            <person name="Fox J.G."/>
        </authorList>
    </citation>
    <scope>NUCLEOTIDE SEQUENCE [LARGE SCALE GENOMIC DNA]</scope>
    <source>
        <strain evidence="2">16-048</strain>
        <strain evidence="5">16-048 (F4)</strain>
    </source>
</reference>
<dbReference type="EMBL" id="JRMP02000005">
    <property type="protein sequence ID" value="TLD94709.1"/>
    <property type="molecule type" value="Genomic_DNA"/>
</dbReference>
<dbReference type="STRING" id="1548018.LS64_11295"/>
<comment type="caution">
    <text evidence="3">The sequence shown here is derived from an EMBL/GenBank/DDBJ whole genome shotgun (WGS) entry which is preliminary data.</text>
</comment>
<keyword evidence="1" id="KW-0812">Transmembrane</keyword>
<dbReference type="AlphaFoldDB" id="A0A347VPA2"/>
<keyword evidence="1" id="KW-0472">Membrane</keyword>
<accession>A0A347VPA2</accession>
<dbReference type="InterPro" id="IPR007418">
    <property type="entry name" value="DUF474"/>
</dbReference>
<proteinExistence type="predicted"/>
<organism evidence="3 4">
    <name type="scientific">Helicobacter saguini</name>
    <dbReference type="NCBI Taxonomy" id="1548018"/>
    <lineage>
        <taxon>Bacteria</taxon>
        <taxon>Pseudomonadati</taxon>
        <taxon>Campylobacterota</taxon>
        <taxon>Epsilonproteobacteria</taxon>
        <taxon>Campylobacterales</taxon>
        <taxon>Helicobacteraceae</taxon>
        <taxon>Helicobacter</taxon>
    </lineage>
</organism>
<gene>
    <name evidence="2" type="ORF">DCO61_11815</name>
    <name evidence="3" type="ORF">LS64_004090</name>
</gene>
<sequence length="146" mass="16169">MASLYPYFLTIHLICAIIFVGFLFTDVVLLSVLEKKFGSEMADKIKSAIVSRGVKIMPICVILLVITGGAMITQYISRDAGFFDTTLQRLLWLKVAFAAIIVFFVASSILSKFVFKKPLPFGKYIHPLALILGLSIAVLAKLAFYL</sequence>
<reference evidence="3 4" key="2">
    <citation type="journal article" date="2016" name="Infect. Immun.">
        <title>Helicobacter saguini, a Novel Helicobacter Isolated from Cotton-Top Tamarins with Ulcerative Colitis, Has Proinflammatory Properties and Induces Typhlocolitis and Dysplasia in Gnotobiotic IL-10-/- Mice.</title>
        <authorList>
            <person name="Shen Z."/>
            <person name="Mannion A."/>
            <person name="Whary M.T."/>
            <person name="Muthupalani S."/>
            <person name="Sheh A."/>
            <person name="Feng Y."/>
            <person name="Gong G."/>
            <person name="Vandamme P."/>
            <person name="Holcombe H.R."/>
            <person name="Paster B.J."/>
            <person name="Fox J.G."/>
        </authorList>
    </citation>
    <scope>NUCLEOTIDE SEQUENCE [LARGE SCALE GENOMIC DNA]</scope>
    <source>
        <strain evidence="3 4">MIT 97-6194</strain>
    </source>
</reference>
<dbReference type="OrthoDB" id="5955722at2"/>
<protein>
    <submittedName>
        <fullName evidence="3">Copper resistance protein CopD</fullName>
    </submittedName>
</protein>